<dbReference type="AlphaFoldDB" id="X0XRA1"/>
<sequence>MNYIKDADKLAAVAKVLSEYTEDIKRYYRSQFDLQVKGEYGKKGLETIFYTQTKARRGASTKNSEDALKEFQGGIEDIISKCYDKKPNEAHSDFLEWLCGIKHINQKIANLFLKMVVMFEKEYHLNLLDFSSWKVYLHVPLDG</sequence>
<organism evidence="1">
    <name type="scientific">marine sediment metagenome</name>
    <dbReference type="NCBI Taxonomy" id="412755"/>
    <lineage>
        <taxon>unclassified sequences</taxon>
        <taxon>metagenomes</taxon>
        <taxon>ecological metagenomes</taxon>
    </lineage>
</organism>
<accession>X0XRA1</accession>
<dbReference type="EMBL" id="BARS01055442">
    <property type="protein sequence ID" value="GAG45714.1"/>
    <property type="molecule type" value="Genomic_DNA"/>
</dbReference>
<feature type="non-terminal residue" evidence="1">
    <location>
        <position position="143"/>
    </location>
</feature>
<gene>
    <name evidence="1" type="ORF">S01H1_81855</name>
</gene>
<protein>
    <submittedName>
        <fullName evidence="1">Uncharacterized protein</fullName>
    </submittedName>
</protein>
<comment type="caution">
    <text evidence="1">The sequence shown here is derived from an EMBL/GenBank/DDBJ whole genome shotgun (WGS) entry which is preliminary data.</text>
</comment>
<proteinExistence type="predicted"/>
<name>X0XRA1_9ZZZZ</name>
<reference evidence="1" key="1">
    <citation type="journal article" date="2014" name="Front. Microbiol.">
        <title>High frequency of phylogenetically diverse reductive dehalogenase-homologous genes in deep subseafloor sedimentary metagenomes.</title>
        <authorList>
            <person name="Kawai M."/>
            <person name="Futagami T."/>
            <person name="Toyoda A."/>
            <person name="Takaki Y."/>
            <person name="Nishi S."/>
            <person name="Hori S."/>
            <person name="Arai W."/>
            <person name="Tsubouchi T."/>
            <person name="Morono Y."/>
            <person name="Uchiyama I."/>
            <person name="Ito T."/>
            <person name="Fujiyama A."/>
            <person name="Inagaki F."/>
            <person name="Takami H."/>
        </authorList>
    </citation>
    <scope>NUCLEOTIDE SEQUENCE</scope>
    <source>
        <strain evidence="1">Expedition CK06-06</strain>
    </source>
</reference>
<evidence type="ECO:0000313" key="1">
    <source>
        <dbReference type="EMBL" id="GAG45714.1"/>
    </source>
</evidence>